<dbReference type="PANTHER" id="PTHR30250">
    <property type="entry name" value="PST FAMILY PREDICTED COLANIC ACID TRANSPORTER"/>
    <property type="match status" value="1"/>
</dbReference>
<evidence type="ECO:0000256" key="5">
    <source>
        <dbReference type="ARBA" id="ARBA00022989"/>
    </source>
</evidence>
<evidence type="ECO:0000256" key="4">
    <source>
        <dbReference type="ARBA" id="ARBA00022692"/>
    </source>
</evidence>
<feature type="transmembrane region" description="Helical" evidence="7">
    <location>
        <begin position="94"/>
        <end position="113"/>
    </location>
</feature>
<reference evidence="8" key="2">
    <citation type="submission" date="2020-09" db="EMBL/GenBank/DDBJ databases">
        <authorList>
            <person name="Sun Q."/>
            <person name="Zhou Y."/>
        </authorList>
    </citation>
    <scope>NUCLEOTIDE SEQUENCE</scope>
    <source>
        <strain evidence="8">CGMCC 1.14988</strain>
    </source>
</reference>
<evidence type="ECO:0000256" key="7">
    <source>
        <dbReference type="SAM" id="Phobius"/>
    </source>
</evidence>
<evidence type="ECO:0000313" key="9">
    <source>
        <dbReference type="Proteomes" id="UP000650511"/>
    </source>
</evidence>
<evidence type="ECO:0000256" key="2">
    <source>
        <dbReference type="ARBA" id="ARBA00007430"/>
    </source>
</evidence>
<feature type="transmembrane region" description="Helical" evidence="7">
    <location>
        <begin position="295"/>
        <end position="318"/>
    </location>
</feature>
<dbReference type="CDD" id="cd13127">
    <property type="entry name" value="MATE_tuaB_like"/>
    <property type="match status" value="1"/>
</dbReference>
<dbReference type="Pfam" id="PF13440">
    <property type="entry name" value="Polysacc_synt_3"/>
    <property type="match status" value="1"/>
</dbReference>
<keyword evidence="6 7" id="KW-0472">Membrane</keyword>
<organism evidence="8 9">
    <name type="scientific">Egicoccus halophilus</name>
    <dbReference type="NCBI Taxonomy" id="1670830"/>
    <lineage>
        <taxon>Bacteria</taxon>
        <taxon>Bacillati</taxon>
        <taxon>Actinomycetota</taxon>
        <taxon>Nitriliruptoria</taxon>
        <taxon>Egicoccales</taxon>
        <taxon>Egicoccaceae</taxon>
        <taxon>Egicoccus</taxon>
    </lineage>
</organism>
<evidence type="ECO:0000256" key="1">
    <source>
        <dbReference type="ARBA" id="ARBA00004651"/>
    </source>
</evidence>
<dbReference type="InterPro" id="IPR050833">
    <property type="entry name" value="Poly_Biosynth_Transport"/>
</dbReference>
<feature type="transmembrane region" description="Helical" evidence="7">
    <location>
        <begin position="207"/>
        <end position="228"/>
    </location>
</feature>
<feature type="transmembrane region" description="Helical" evidence="7">
    <location>
        <begin position="420"/>
        <end position="441"/>
    </location>
</feature>
<feature type="transmembrane region" description="Helical" evidence="7">
    <location>
        <begin position="264"/>
        <end position="283"/>
    </location>
</feature>
<feature type="transmembrane region" description="Helical" evidence="7">
    <location>
        <begin position="356"/>
        <end position="377"/>
    </location>
</feature>
<dbReference type="PANTHER" id="PTHR30250:SF10">
    <property type="entry name" value="LIPOPOLYSACCHARIDE BIOSYNTHESIS PROTEIN WZXC"/>
    <property type="match status" value="1"/>
</dbReference>
<comment type="subcellular location">
    <subcellularLocation>
        <location evidence="1">Cell membrane</location>
        <topology evidence="1">Multi-pass membrane protein</topology>
    </subcellularLocation>
</comment>
<keyword evidence="9" id="KW-1185">Reference proteome</keyword>
<feature type="transmembrane region" description="Helical" evidence="7">
    <location>
        <begin position="389"/>
        <end position="414"/>
    </location>
</feature>
<keyword evidence="3" id="KW-1003">Cell membrane</keyword>
<protein>
    <submittedName>
        <fullName evidence="8">Lipopolysaccharide biosynthesis protein</fullName>
    </submittedName>
</protein>
<name>A0A8J3ACP7_9ACTN</name>
<dbReference type="AlphaFoldDB" id="A0A8J3ACP7"/>
<feature type="transmembrane region" description="Helical" evidence="7">
    <location>
        <begin position="57"/>
        <end position="82"/>
    </location>
</feature>
<evidence type="ECO:0000313" key="8">
    <source>
        <dbReference type="EMBL" id="GGI05284.1"/>
    </source>
</evidence>
<sequence>MSTAVFIVLARLLDPAAFGLVALSAAIVDVTERLREQGLTLAVVQRKDLTDRQVHSAFWFSIVFGVLLGGIVAALAGPFAILFGEPGIRDVLPWLALGMVLAAFGRIPTALVMRRFEFRALALRGILANTVAGAVAIGLAFLGAGVWALVVQNLLQALVTTVVVLTIARYRPRASFDRTEFRPLWQVGNRVLGFDLLTLAHKRGDDLVLGALIGSVALGYYTIAYRLLAVMSEALSKTVQQVAVPTFSRLQDEPVRLARAFSQATTMTLTAAMPAAVGLALVAPEIVPLVFGAQWLPAVPAMQWLCVVVAVQNFDYFVYDVLLASGRAGLRLWLQLARAVTSLTFFVTAALATQDFVAVAASQAAVTTLFVPVSLAVMRRTVRLDVGAFARQVAPVVLATGIMVGGVLLVRATMAGATDLAVLVACVLAGAATYSLGLLLVGREQIREVLTAGRSLRP</sequence>
<evidence type="ECO:0000256" key="6">
    <source>
        <dbReference type="ARBA" id="ARBA00023136"/>
    </source>
</evidence>
<proteinExistence type="inferred from homology"/>
<dbReference type="EMBL" id="BMHA01000004">
    <property type="protein sequence ID" value="GGI05284.1"/>
    <property type="molecule type" value="Genomic_DNA"/>
</dbReference>
<gene>
    <name evidence="8" type="ORF">GCM10011354_13330</name>
</gene>
<dbReference type="GO" id="GO:0005886">
    <property type="term" value="C:plasma membrane"/>
    <property type="evidence" value="ECO:0007669"/>
    <property type="project" value="UniProtKB-SubCell"/>
</dbReference>
<feature type="transmembrane region" description="Helical" evidence="7">
    <location>
        <begin position="330"/>
        <end position="350"/>
    </location>
</feature>
<reference evidence="8" key="1">
    <citation type="journal article" date="2014" name="Int. J. Syst. Evol. Microbiol.">
        <title>Complete genome sequence of Corynebacterium casei LMG S-19264T (=DSM 44701T), isolated from a smear-ripened cheese.</title>
        <authorList>
            <consortium name="US DOE Joint Genome Institute (JGI-PGF)"/>
            <person name="Walter F."/>
            <person name="Albersmeier A."/>
            <person name="Kalinowski J."/>
            <person name="Ruckert C."/>
        </authorList>
    </citation>
    <scope>NUCLEOTIDE SEQUENCE</scope>
    <source>
        <strain evidence="8">CGMCC 1.14988</strain>
    </source>
</reference>
<keyword evidence="5 7" id="KW-1133">Transmembrane helix</keyword>
<feature type="transmembrane region" description="Helical" evidence="7">
    <location>
        <begin position="6"/>
        <end position="28"/>
    </location>
</feature>
<accession>A0A8J3ACP7</accession>
<comment type="caution">
    <text evidence="8">The sequence shown here is derived from an EMBL/GenBank/DDBJ whole genome shotgun (WGS) entry which is preliminary data.</text>
</comment>
<keyword evidence="4 7" id="KW-0812">Transmembrane</keyword>
<comment type="similarity">
    <text evidence="2">Belongs to the polysaccharide synthase family.</text>
</comment>
<dbReference type="Proteomes" id="UP000650511">
    <property type="component" value="Unassembled WGS sequence"/>
</dbReference>
<evidence type="ECO:0000256" key="3">
    <source>
        <dbReference type="ARBA" id="ARBA00022475"/>
    </source>
</evidence>
<feature type="transmembrane region" description="Helical" evidence="7">
    <location>
        <begin position="125"/>
        <end position="148"/>
    </location>
</feature>